<accession>A0AAV9H729</accession>
<dbReference type="Proteomes" id="UP001321760">
    <property type="component" value="Unassembled WGS sequence"/>
</dbReference>
<name>A0AAV9H729_9PEZI</name>
<dbReference type="AlphaFoldDB" id="A0AAV9H729"/>
<gene>
    <name evidence="1" type="ORF">QBC34DRAFT_374520</name>
</gene>
<protein>
    <submittedName>
        <fullName evidence="1">Uncharacterized protein</fullName>
    </submittedName>
</protein>
<proteinExistence type="predicted"/>
<dbReference type="EMBL" id="MU865914">
    <property type="protein sequence ID" value="KAK4455694.1"/>
    <property type="molecule type" value="Genomic_DNA"/>
</dbReference>
<keyword evidence="2" id="KW-1185">Reference proteome</keyword>
<reference evidence="1" key="1">
    <citation type="journal article" date="2023" name="Mol. Phylogenet. Evol.">
        <title>Genome-scale phylogeny and comparative genomics of the fungal order Sordariales.</title>
        <authorList>
            <person name="Hensen N."/>
            <person name="Bonometti L."/>
            <person name="Westerberg I."/>
            <person name="Brannstrom I.O."/>
            <person name="Guillou S."/>
            <person name="Cros-Aarteil S."/>
            <person name="Calhoun S."/>
            <person name="Haridas S."/>
            <person name="Kuo A."/>
            <person name="Mondo S."/>
            <person name="Pangilinan J."/>
            <person name="Riley R."/>
            <person name="LaButti K."/>
            <person name="Andreopoulos B."/>
            <person name="Lipzen A."/>
            <person name="Chen C."/>
            <person name="Yan M."/>
            <person name="Daum C."/>
            <person name="Ng V."/>
            <person name="Clum A."/>
            <person name="Steindorff A."/>
            <person name="Ohm R.A."/>
            <person name="Martin F."/>
            <person name="Silar P."/>
            <person name="Natvig D.O."/>
            <person name="Lalanne C."/>
            <person name="Gautier V."/>
            <person name="Ament-Velasquez S.L."/>
            <person name="Kruys A."/>
            <person name="Hutchinson M.I."/>
            <person name="Powell A.J."/>
            <person name="Barry K."/>
            <person name="Miller A.N."/>
            <person name="Grigoriev I.V."/>
            <person name="Debuchy R."/>
            <person name="Gladieux P."/>
            <person name="Hiltunen Thoren M."/>
            <person name="Johannesson H."/>
        </authorList>
    </citation>
    <scope>NUCLEOTIDE SEQUENCE</scope>
    <source>
        <strain evidence="1">PSN243</strain>
    </source>
</reference>
<reference evidence="1" key="2">
    <citation type="submission" date="2023-05" db="EMBL/GenBank/DDBJ databases">
        <authorList>
            <consortium name="Lawrence Berkeley National Laboratory"/>
            <person name="Steindorff A."/>
            <person name="Hensen N."/>
            <person name="Bonometti L."/>
            <person name="Westerberg I."/>
            <person name="Brannstrom I.O."/>
            <person name="Guillou S."/>
            <person name="Cros-Aarteil S."/>
            <person name="Calhoun S."/>
            <person name="Haridas S."/>
            <person name="Kuo A."/>
            <person name="Mondo S."/>
            <person name="Pangilinan J."/>
            <person name="Riley R."/>
            <person name="Labutti K."/>
            <person name="Andreopoulos B."/>
            <person name="Lipzen A."/>
            <person name="Chen C."/>
            <person name="Yanf M."/>
            <person name="Daum C."/>
            <person name="Ng V."/>
            <person name="Clum A."/>
            <person name="Ohm R."/>
            <person name="Martin F."/>
            <person name="Silar P."/>
            <person name="Natvig D."/>
            <person name="Lalanne C."/>
            <person name="Gautier V."/>
            <person name="Ament-Velasquez S.L."/>
            <person name="Kruys A."/>
            <person name="Hutchinson M.I."/>
            <person name="Powell A.J."/>
            <person name="Barry K."/>
            <person name="Miller A.N."/>
            <person name="Grigoriev I.V."/>
            <person name="Debuchy R."/>
            <person name="Gladieux P."/>
            <person name="Thoren M.H."/>
            <person name="Johannesson H."/>
        </authorList>
    </citation>
    <scope>NUCLEOTIDE SEQUENCE</scope>
    <source>
        <strain evidence="1">PSN243</strain>
    </source>
</reference>
<evidence type="ECO:0000313" key="1">
    <source>
        <dbReference type="EMBL" id="KAK4455694.1"/>
    </source>
</evidence>
<organism evidence="1 2">
    <name type="scientific">Podospora aff. communis PSN243</name>
    <dbReference type="NCBI Taxonomy" id="3040156"/>
    <lineage>
        <taxon>Eukaryota</taxon>
        <taxon>Fungi</taxon>
        <taxon>Dikarya</taxon>
        <taxon>Ascomycota</taxon>
        <taxon>Pezizomycotina</taxon>
        <taxon>Sordariomycetes</taxon>
        <taxon>Sordariomycetidae</taxon>
        <taxon>Sordariales</taxon>
        <taxon>Podosporaceae</taxon>
        <taxon>Podospora</taxon>
    </lineage>
</organism>
<comment type="caution">
    <text evidence="1">The sequence shown here is derived from an EMBL/GenBank/DDBJ whole genome shotgun (WGS) entry which is preliminary data.</text>
</comment>
<evidence type="ECO:0000313" key="2">
    <source>
        <dbReference type="Proteomes" id="UP001321760"/>
    </source>
</evidence>
<sequence length="184" mass="20325">MSQPEANAKALALRELFQQVPNDEKIALCLLGYLSDPNNITGLKEFLEDGPPHRVARHPSLALVHCATSLWPVHYYKAKEKGRCLADKVLETFKNEDFLRTWRMLVQAIYKEELPQDEASAINPWHLTFLLGCASSRTKASFHKAVEATPGLGAEIALASWGGAKSVAEGLLSSRTGGKHRNPH</sequence>